<organism evidence="1">
    <name type="scientific">Anguilla anguilla</name>
    <name type="common">European freshwater eel</name>
    <name type="synonym">Muraena anguilla</name>
    <dbReference type="NCBI Taxonomy" id="7936"/>
    <lineage>
        <taxon>Eukaryota</taxon>
        <taxon>Metazoa</taxon>
        <taxon>Chordata</taxon>
        <taxon>Craniata</taxon>
        <taxon>Vertebrata</taxon>
        <taxon>Euteleostomi</taxon>
        <taxon>Actinopterygii</taxon>
        <taxon>Neopterygii</taxon>
        <taxon>Teleostei</taxon>
        <taxon>Anguilliformes</taxon>
        <taxon>Anguillidae</taxon>
        <taxon>Anguilla</taxon>
    </lineage>
</organism>
<dbReference type="EMBL" id="GBXM01032611">
    <property type="protein sequence ID" value="JAH75966.1"/>
    <property type="molecule type" value="Transcribed_RNA"/>
</dbReference>
<name>A0A0E9VD84_ANGAN</name>
<dbReference type="AlphaFoldDB" id="A0A0E9VD84"/>
<accession>A0A0E9VD84</accession>
<reference evidence="1" key="2">
    <citation type="journal article" date="2015" name="Fish Shellfish Immunol.">
        <title>Early steps in the European eel (Anguilla anguilla)-Vibrio vulnificus interaction in the gills: Role of the RtxA13 toxin.</title>
        <authorList>
            <person name="Callol A."/>
            <person name="Pajuelo D."/>
            <person name="Ebbesson L."/>
            <person name="Teles M."/>
            <person name="MacKenzie S."/>
            <person name="Amaro C."/>
        </authorList>
    </citation>
    <scope>NUCLEOTIDE SEQUENCE</scope>
</reference>
<protein>
    <submittedName>
        <fullName evidence="1">Uncharacterized protein</fullName>
    </submittedName>
</protein>
<evidence type="ECO:0000313" key="1">
    <source>
        <dbReference type="EMBL" id="JAH75966.1"/>
    </source>
</evidence>
<proteinExistence type="predicted"/>
<sequence length="30" mass="3435">MWNTEIALVIMYCVTKGQRMSSTLNSDVEN</sequence>
<reference evidence="1" key="1">
    <citation type="submission" date="2014-11" db="EMBL/GenBank/DDBJ databases">
        <authorList>
            <person name="Amaro Gonzalez C."/>
        </authorList>
    </citation>
    <scope>NUCLEOTIDE SEQUENCE</scope>
</reference>